<comment type="similarity">
    <text evidence="1">Belongs to the IMPDH/GMPR family.</text>
</comment>
<feature type="domain" description="IMP dehydrogenase/GMP reductase" evidence="3">
    <location>
        <begin position="1"/>
        <end position="127"/>
    </location>
</feature>
<gene>
    <name evidence="4" type="ORF">Syun_022847</name>
</gene>
<proteinExistence type="inferred from homology"/>
<dbReference type="Gene3D" id="3.20.20.70">
    <property type="entry name" value="Aldolase class I"/>
    <property type="match status" value="1"/>
</dbReference>
<organism evidence="4 5">
    <name type="scientific">Stephania yunnanensis</name>
    <dbReference type="NCBI Taxonomy" id="152371"/>
    <lineage>
        <taxon>Eukaryota</taxon>
        <taxon>Viridiplantae</taxon>
        <taxon>Streptophyta</taxon>
        <taxon>Embryophyta</taxon>
        <taxon>Tracheophyta</taxon>
        <taxon>Spermatophyta</taxon>
        <taxon>Magnoliopsida</taxon>
        <taxon>Ranunculales</taxon>
        <taxon>Menispermaceae</taxon>
        <taxon>Menispermoideae</taxon>
        <taxon>Cissampelideae</taxon>
        <taxon>Stephania</taxon>
    </lineage>
</organism>
<dbReference type="Proteomes" id="UP001420932">
    <property type="component" value="Unassembled WGS sequence"/>
</dbReference>
<dbReference type="GO" id="GO:0005737">
    <property type="term" value="C:cytoplasm"/>
    <property type="evidence" value="ECO:0007669"/>
    <property type="project" value="TreeGrafter"/>
</dbReference>
<accession>A0AAP0F7U4</accession>
<comment type="caution">
    <text evidence="4">The sequence shown here is derived from an EMBL/GenBank/DDBJ whole genome shotgun (WGS) entry which is preliminary data.</text>
</comment>
<evidence type="ECO:0000313" key="4">
    <source>
        <dbReference type="EMBL" id="KAK9106836.1"/>
    </source>
</evidence>
<feature type="compositionally biased region" description="Polar residues" evidence="2">
    <location>
        <begin position="225"/>
        <end position="237"/>
    </location>
</feature>
<protein>
    <recommendedName>
        <fullName evidence="3">IMP dehydrogenase/GMP reductase domain-containing protein</fullName>
    </recommendedName>
</protein>
<feature type="region of interest" description="Disordered" evidence="2">
    <location>
        <begin position="221"/>
        <end position="241"/>
    </location>
</feature>
<dbReference type="EMBL" id="JBBNAF010000010">
    <property type="protein sequence ID" value="KAK9106836.1"/>
    <property type="molecule type" value="Genomic_DNA"/>
</dbReference>
<dbReference type="InterPro" id="IPR013785">
    <property type="entry name" value="Aldolase_TIM"/>
</dbReference>
<evidence type="ECO:0000256" key="2">
    <source>
        <dbReference type="SAM" id="MobiDB-lite"/>
    </source>
</evidence>
<evidence type="ECO:0000259" key="3">
    <source>
        <dbReference type="Pfam" id="PF00478"/>
    </source>
</evidence>
<dbReference type="AlphaFoldDB" id="A0AAP0F7U4"/>
<dbReference type="PANTHER" id="PTHR11911:SF111">
    <property type="entry name" value="INOSINE-5'-MONOPHOSPHATE DEHYDROGENASE"/>
    <property type="match status" value="1"/>
</dbReference>
<dbReference type="InterPro" id="IPR001093">
    <property type="entry name" value="IMP_DH_GMPRt"/>
</dbReference>
<dbReference type="GO" id="GO:0003938">
    <property type="term" value="F:IMP dehydrogenase activity"/>
    <property type="evidence" value="ECO:0007669"/>
    <property type="project" value="InterPro"/>
</dbReference>
<dbReference type="GO" id="GO:0006183">
    <property type="term" value="P:GTP biosynthetic process"/>
    <property type="evidence" value="ECO:0007669"/>
    <property type="project" value="TreeGrafter"/>
</dbReference>
<sequence>MDTVSESSMAVSMAALGGIAIVYYNNTPSEQYSIIRSAKSRRIPFASDPIFKSLSDFIDSGYDFASSPSVFVTRNRDSKSELLGLVSSFDVVLSLELHDVPNPLIQAKIDKGLNDIANCLMVIRAIGYYSQCHFLCLFDPELSSEIHYLLISLDHIEVRGYLSANKGQFLGEFLWFCCLWEILIENGIREAVKLSTVHQKDDVDPLASFYVDRSNAQAGGHAGVQTENVLSPSSNDQGGRHSEDQNALLMVMVESAVSEARGA</sequence>
<dbReference type="SUPFAM" id="SSF51412">
    <property type="entry name" value="Inosine monophosphate dehydrogenase (IMPDH)"/>
    <property type="match status" value="1"/>
</dbReference>
<dbReference type="PANTHER" id="PTHR11911">
    <property type="entry name" value="INOSINE-5-MONOPHOSPHATE DEHYDROGENASE RELATED"/>
    <property type="match status" value="1"/>
</dbReference>
<reference evidence="4 5" key="1">
    <citation type="submission" date="2024-01" db="EMBL/GenBank/DDBJ databases">
        <title>Genome assemblies of Stephania.</title>
        <authorList>
            <person name="Yang L."/>
        </authorList>
    </citation>
    <scope>NUCLEOTIDE SEQUENCE [LARGE SCALE GENOMIC DNA]</scope>
    <source>
        <strain evidence="4">YNDBR</strain>
        <tissue evidence="4">Leaf</tissue>
    </source>
</reference>
<evidence type="ECO:0000256" key="1">
    <source>
        <dbReference type="ARBA" id="ARBA00005502"/>
    </source>
</evidence>
<dbReference type="InterPro" id="IPR005990">
    <property type="entry name" value="IMP_DH"/>
</dbReference>
<name>A0AAP0F7U4_9MAGN</name>
<keyword evidence="5" id="KW-1185">Reference proteome</keyword>
<dbReference type="Pfam" id="PF00478">
    <property type="entry name" value="IMPDH"/>
    <property type="match status" value="1"/>
</dbReference>
<evidence type="ECO:0000313" key="5">
    <source>
        <dbReference type="Proteomes" id="UP001420932"/>
    </source>
</evidence>